<dbReference type="Gene3D" id="3.30.420.10">
    <property type="entry name" value="Ribonuclease H-like superfamily/Ribonuclease H"/>
    <property type="match status" value="1"/>
</dbReference>
<dbReference type="OrthoDB" id="6776947at2759"/>
<dbReference type="InterPro" id="IPR012337">
    <property type="entry name" value="RNaseH-like_sf"/>
</dbReference>
<reference evidence="2" key="2">
    <citation type="submission" date="2017-10" db="EMBL/GenBank/DDBJ databases">
        <title>Ladona fulva Genome sequencing and assembly.</title>
        <authorList>
            <person name="Murali S."/>
            <person name="Richards S."/>
            <person name="Bandaranaike D."/>
            <person name="Bellair M."/>
            <person name="Blankenburg K."/>
            <person name="Chao H."/>
            <person name="Dinh H."/>
            <person name="Doddapaneni H."/>
            <person name="Dugan-Rocha S."/>
            <person name="Elkadiri S."/>
            <person name="Gnanaolivu R."/>
            <person name="Hernandez B."/>
            <person name="Skinner E."/>
            <person name="Javaid M."/>
            <person name="Lee S."/>
            <person name="Li M."/>
            <person name="Ming W."/>
            <person name="Munidasa M."/>
            <person name="Muniz J."/>
            <person name="Nguyen L."/>
            <person name="Hughes D."/>
            <person name="Osuji N."/>
            <person name="Pu L.-L."/>
            <person name="Puazo M."/>
            <person name="Qu C."/>
            <person name="Quiroz J."/>
            <person name="Raj R."/>
            <person name="Weissenberger G."/>
            <person name="Xin Y."/>
            <person name="Zou X."/>
            <person name="Han Y."/>
            <person name="Worley K."/>
            <person name="Muzny D."/>
            <person name="Gibbs R."/>
        </authorList>
    </citation>
    <scope>NUCLEOTIDE SEQUENCE</scope>
    <source>
        <strain evidence="2">Sampled in the wild</strain>
    </source>
</reference>
<dbReference type="GO" id="GO:0015074">
    <property type="term" value="P:DNA integration"/>
    <property type="evidence" value="ECO:0007669"/>
    <property type="project" value="InterPro"/>
</dbReference>
<evidence type="ECO:0000259" key="1">
    <source>
        <dbReference type="Pfam" id="PF13683"/>
    </source>
</evidence>
<sequence length="89" mass="9923">MEFDTGAAQSIVRKDLWVKLSSPRLEPAGQLTAYGGEALDVMGQCWVGIKHIRTMPYHPKTNGLAERCVQTFKQRFLASQSDAGDQDLR</sequence>
<dbReference type="InterPro" id="IPR036397">
    <property type="entry name" value="RNaseH_sf"/>
</dbReference>
<organism evidence="2 3">
    <name type="scientific">Ladona fulva</name>
    <name type="common">Scarce chaser dragonfly</name>
    <name type="synonym">Libellula fulva</name>
    <dbReference type="NCBI Taxonomy" id="123851"/>
    <lineage>
        <taxon>Eukaryota</taxon>
        <taxon>Metazoa</taxon>
        <taxon>Ecdysozoa</taxon>
        <taxon>Arthropoda</taxon>
        <taxon>Hexapoda</taxon>
        <taxon>Insecta</taxon>
        <taxon>Pterygota</taxon>
        <taxon>Palaeoptera</taxon>
        <taxon>Odonata</taxon>
        <taxon>Epiprocta</taxon>
        <taxon>Anisoptera</taxon>
        <taxon>Libelluloidea</taxon>
        <taxon>Libellulidae</taxon>
        <taxon>Ladona</taxon>
    </lineage>
</organism>
<dbReference type="EMBL" id="KZ309069">
    <property type="protein sequence ID" value="KAG8236732.1"/>
    <property type="molecule type" value="Genomic_DNA"/>
</dbReference>
<dbReference type="InterPro" id="IPR001584">
    <property type="entry name" value="Integrase_cat-core"/>
</dbReference>
<name>A0A8K0KKI4_LADFU</name>
<keyword evidence="3" id="KW-1185">Reference proteome</keyword>
<gene>
    <name evidence="2" type="ORF">J437_LFUL014228</name>
</gene>
<dbReference type="Pfam" id="PF13683">
    <property type="entry name" value="rve_3"/>
    <property type="match status" value="1"/>
</dbReference>
<dbReference type="GO" id="GO:0003676">
    <property type="term" value="F:nucleic acid binding"/>
    <property type="evidence" value="ECO:0007669"/>
    <property type="project" value="InterPro"/>
</dbReference>
<proteinExistence type="predicted"/>
<dbReference type="Proteomes" id="UP000792457">
    <property type="component" value="Unassembled WGS sequence"/>
</dbReference>
<reference evidence="2" key="1">
    <citation type="submission" date="2013-04" db="EMBL/GenBank/DDBJ databases">
        <authorList>
            <person name="Qu J."/>
            <person name="Murali S.C."/>
            <person name="Bandaranaike D."/>
            <person name="Bellair M."/>
            <person name="Blankenburg K."/>
            <person name="Chao H."/>
            <person name="Dinh H."/>
            <person name="Doddapaneni H."/>
            <person name="Downs B."/>
            <person name="Dugan-Rocha S."/>
            <person name="Elkadiri S."/>
            <person name="Gnanaolivu R.D."/>
            <person name="Hernandez B."/>
            <person name="Javaid M."/>
            <person name="Jayaseelan J.C."/>
            <person name="Lee S."/>
            <person name="Li M."/>
            <person name="Ming W."/>
            <person name="Munidasa M."/>
            <person name="Muniz J."/>
            <person name="Nguyen L."/>
            <person name="Ongeri F."/>
            <person name="Osuji N."/>
            <person name="Pu L.-L."/>
            <person name="Puazo M."/>
            <person name="Qu C."/>
            <person name="Quiroz J."/>
            <person name="Raj R."/>
            <person name="Weissenberger G."/>
            <person name="Xin Y."/>
            <person name="Zou X."/>
            <person name="Han Y."/>
            <person name="Richards S."/>
            <person name="Worley K."/>
            <person name="Muzny D."/>
            <person name="Gibbs R."/>
        </authorList>
    </citation>
    <scope>NUCLEOTIDE SEQUENCE</scope>
    <source>
        <strain evidence="2">Sampled in the wild</strain>
    </source>
</reference>
<feature type="domain" description="Integrase catalytic" evidence="1">
    <location>
        <begin position="48"/>
        <end position="82"/>
    </location>
</feature>
<comment type="caution">
    <text evidence="2">The sequence shown here is derived from an EMBL/GenBank/DDBJ whole genome shotgun (WGS) entry which is preliminary data.</text>
</comment>
<dbReference type="SUPFAM" id="SSF53098">
    <property type="entry name" value="Ribonuclease H-like"/>
    <property type="match status" value="1"/>
</dbReference>
<accession>A0A8K0KKI4</accession>
<evidence type="ECO:0000313" key="3">
    <source>
        <dbReference type="Proteomes" id="UP000792457"/>
    </source>
</evidence>
<protein>
    <recommendedName>
        <fullName evidence="1">Integrase catalytic domain-containing protein</fullName>
    </recommendedName>
</protein>
<evidence type="ECO:0000313" key="2">
    <source>
        <dbReference type="EMBL" id="KAG8236732.1"/>
    </source>
</evidence>
<dbReference type="AlphaFoldDB" id="A0A8K0KKI4"/>